<gene>
    <name evidence="3" type="ORF">SAMN05192579_11131</name>
</gene>
<dbReference type="EMBL" id="FOSR01000011">
    <property type="protein sequence ID" value="SFL00670.1"/>
    <property type="molecule type" value="Genomic_DNA"/>
</dbReference>
<dbReference type="RefSeq" id="WP_092704345.1">
    <property type="nucleotide sequence ID" value="NZ_FOSR01000011.1"/>
</dbReference>
<feature type="domain" description="DUF4399" evidence="2">
    <location>
        <begin position="53"/>
        <end position="144"/>
    </location>
</feature>
<name>A0A1I4E6V1_9GAMM</name>
<protein>
    <recommendedName>
        <fullName evidence="2">DUF4399 domain-containing protein</fullName>
    </recommendedName>
</protein>
<evidence type="ECO:0000259" key="2">
    <source>
        <dbReference type="Pfam" id="PF14347"/>
    </source>
</evidence>
<keyword evidence="4" id="KW-1185">Reference proteome</keyword>
<evidence type="ECO:0000313" key="3">
    <source>
        <dbReference type="EMBL" id="SFL00670.1"/>
    </source>
</evidence>
<keyword evidence="1" id="KW-0732">Signal</keyword>
<accession>A0A1I4E6V1</accession>
<organism evidence="3 4">
    <name type="scientific">Rhodanobacter glycinis</name>
    <dbReference type="NCBI Taxonomy" id="582702"/>
    <lineage>
        <taxon>Bacteria</taxon>
        <taxon>Pseudomonadati</taxon>
        <taxon>Pseudomonadota</taxon>
        <taxon>Gammaproteobacteria</taxon>
        <taxon>Lysobacterales</taxon>
        <taxon>Rhodanobacteraceae</taxon>
        <taxon>Rhodanobacter</taxon>
    </lineage>
</organism>
<sequence>MKRLMIAFALTVLSGATFTAATQGLPVTKASAGASVYIISPRDGATVPQSFTVRFGLKGMGVAPAGVEKAGTGHHHLLVDVKQLPAAGLPIPSDAHHIHFGGGQTQTTLKLAPGTHTLQLELGDAHHVPFDPPLVSKRITIHVK</sequence>
<evidence type="ECO:0000256" key="1">
    <source>
        <dbReference type="SAM" id="SignalP"/>
    </source>
</evidence>
<dbReference type="Pfam" id="PF14347">
    <property type="entry name" value="DUF4399"/>
    <property type="match status" value="1"/>
</dbReference>
<feature type="chain" id="PRO_5011453299" description="DUF4399 domain-containing protein" evidence="1">
    <location>
        <begin position="20"/>
        <end position="144"/>
    </location>
</feature>
<feature type="signal peptide" evidence="1">
    <location>
        <begin position="1"/>
        <end position="19"/>
    </location>
</feature>
<evidence type="ECO:0000313" key="4">
    <source>
        <dbReference type="Proteomes" id="UP000198725"/>
    </source>
</evidence>
<proteinExistence type="predicted"/>
<dbReference type="Proteomes" id="UP000198725">
    <property type="component" value="Unassembled WGS sequence"/>
</dbReference>
<reference evidence="4" key="1">
    <citation type="submission" date="2016-10" db="EMBL/GenBank/DDBJ databases">
        <authorList>
            <person name="Varghese N."/>
            <person name="Submissions S."/>
        </authorList>
    </citation>
    <scope>NUCLEOTIDE SEQUENCE [LARGE SCALE GENOMIC DNA]</scope>
    <source>
        <strain evidence="4">MO64</strain>
    </source>
</reference>
<dbReference type="InterPro" id="IPR025512">
    <property type="entry name" value="DUF4399"/>
</dbReference>
<dbReference type="AlphaFoldDB" id="A0A1I4E6V1"/>